<feature type="region of interest" description="Disordered" evidence="1">
    <location>
        <begin position="164"/>
        <end position="225"/>
    </location>
</feature>
<organism evidence="2 3">
    <name type="scientific">Leucocoprinus birnbaumii</name>
    <dbReference type="NCBI Taxonomy" id="56174"/>
    <lineage>
        <taxon>Eukaryota</taxon>
        <taxon>Fungi</taxon>
        <taxon>Dikarya</taxon>
        <taxon>Basidiomycota</taxon>
        <taxon>Agaricomycotina</taxon>
        <taxon>Agaricomycetes</taxon>
        <taxon>Agaricomycetidae</taxon>
        <taxon>Agaricales</taxon>
        <taxon>Agaricineae</taxon>
        <taxon>Agaricaceae</taxon>
        <taxon>Leucocoprinus</taxon>
    </lineage>
</organism>
<dbReference type="AlphaFoldDB" id="A0AAD5YNS7"/>
<feature type="compositionally biased region" description="Basic and acidic residues" evidence="1">
    <location>
        <begin position="188"/>
        <end position="207"/>
    </location>
</feature>
<dbReference type="Proteomes" id="UP001213000">
    <property type="component" value="Unassembled WGS sequence"/>
</dbReference>
<proteinExistence type="predicted"/>
<feature type="compositionally biased region" description="Acidic residues" evidence="1">
    <location>
        <begin position="172"/>
        <end position="187"/>
    </location>
</feature>
<protein>
    <submittedName>
        <fullName evidence="2">Uncharacterized protein</fullName>
    </submittedName>
</protein>
<evidence type="ECO:0000313" key="3">
    <source>
        <dbReference type="Proteomes" id="UP001213000"/>
    </source>
</evidence>
<comment type="caution">
    <text evidence="2">The sequence shown here is derived from an EMBL/GenBank/DDBJ whole genome shotgun (WGS) entry which is preliminary data.</text>
</comment>
<sequence>MMEWWNDIRMLCARYLIASEQIERSGPVEHAVRSAGYGDLSEEEEGSSVEEEEEYREMTVVDHDQAGYDFEKGGYEMGPNGYLKHPEGASQRAQEKAPLTYDSHPSTTDHHGQGYVPDDLRLTNTNGYTTHHHPTEPYETHTLGVGSIPGGYGTPPARERASPVYAARQQYPEEEEEEDEEIPDEEYAIEREHQAQRERQAEREREQGPVSVMLTGDEGGYGETA</sequence>
<evidence type="ECO:0000313" key="2">
    <source>
        <dbReference type="EMBL" id="KAJ3557912.1"/>
    </source>
</evidence>
<gene>
    <name evidence="2" type="ORF">NP233_g11622</name>
</gene>
<keyword evidence="3" id="KW-1185">Reference proteome</keyword>
<feature type="region of interest" description="Disordered" evidence="1">
    <location>
        <begin position="28"/>
        <end position="64"/>
    </location>
</feature>
<feature type="compositionally biased region" description="Acidic residues" evidence="1">
    <location>
        <begin position="40"/>
        <end position="55"/>
    </location>
</feature>
<accession>A0AAD5YNS7</accession>
<name>A0AAD5YNS7_9AGAR</name>
<dbReference type="EMBL" id="JANIEX010001439">
    <property type="protein sequence ID" value="KAJ3557912.1"/>
    <property type="molecule type" value="Genomic_DNA"/>
</dbReference>
<reference evidence="2" key="1">
    <citation type="submission" date="2022-07" db="EMBL/GenBank/DDBJ databases">
        <title>Genome Sequence of Leucocoprinus birnbaumii.</title>
        <authorList>
            <person name="Buettner E."/>
        </authorList>
    </citation>
    <scope>NUCLEOTIDE SEQUENCE</scope>
    <source>
        <strain evidence="2">VT141</strain>
    </source>
</reference>
<evidence type="ECO:0000256" key="1">
    <source>
        <dbReference type="SAM" id="MobiDB-lite"/>
    </source>
</evidence>